<evidence type="ECO:0000313" key="10">
    <source>
        <dbReference type="Proteomes" id="UP001356427"/>
    </source>
</evidence>
<evidence type="ECO:0000259" key="8">
    <source>
        <dbReference type="PROSITE" id="PS50067"/>
    </source>
</evidence>
<comment type="similarity">
    <text evidence="6">Belongs to the TRAFAC class myosin-kinesin ATPase superfamily. Kinesin family. KIN-12 subfamily.</text>
</comment>
<name>A0AAN8LIK8_9TELE</name>
<keyword evidence="1" id="KW-0493">Microtubule</keyword>
<proteinExistence type="inferred from homology"/>
<evidence type="ECO:0000256" key="1">
    <source>
        <dbReference type="ARBA" id="ARBA00022701"/>
    </source>
</evidence>
<evidence type="ECO:0000256" key="2">
    <source>
        <dbReference type="ARBA" id="ARBA00022741"/>
    </source>
</evidence>
<evidence type="ECO:0000256" key="3">
    <source>
        <dbReference type="ARBA" id="ARBA00022840"/>
    </source>
</evidence>
<comment type="caution">
    <text evidence="9">The sequence shown here is derived from an EMBL/GenBank/DDBJ whole genome shotgun (WGS) entry which is preliminary data.</text>
</comment>
<evidence type="ECO:0000313" key="9">
    <source>
        <dbReference type="EMBL" id="KAK6307300.1"/>
    </source>
</evidence>
<dbReference type="GO" id="GO:0007018">
    <property type="term" value="P:microtubule-based movement"/>
    <property type="evidence" value="ECO:0007669"/>
    <property type="project" value="InterPro"/>
</dbReference>
<dbReference type="InterPro" id="IPR036961">
    <property type="entry name" value="Kinesin_motor_dom_sf"/>
</dbReference>
<accession>A0AAN8LIK8</accession>
<comment type="caution">
    <text evidence="7">Lacks conserved residue(s) required for the propagation of feature annotation.</text>
</comment>
<dbReference type="Proteomes" id="UP001356427">
    <property type="component" value="Unassembled WGS sequence"/>
</dbReference>
<sequence length="86" mass="9541">MCLRQVIMALVDVSNGKSRHICYRDSKFDSKKALAFLAFLLCANKTTIFLQDSLGGNAETYIIANVHPDSKCFGETQSTNLPREPS</sequence>
<reference evidence="9 10" key="1">
    <citation type="submission" date="2021-04" db="EMBL/GenBank/DDBJ databases">
        <authorList>
            <person name="De Guttry C."/>
            <person name="Zahm M."/>
            <person name="Klopp C."/>
            <person name="Cabau C."/>
            <person name="Louis A."/>
            <person name="Berthelot C."/>
            <person name="Parey E."/>
            <person name="Roest Crollius H."/>
            <person name="Montfort J."/>
            <person name="Robinson-Rechavi M."/>
            <person name="Bucao C."/>
            <person name="Bouchez O."/>
            <person name="Gislard M."/>
            <person name="Lluch J."/>
            <person name="Milhes M."/>
            <person name="Lampietro C."/>
            <person name="Lopez Roques C."/>
            <person name="Donnadieu C."/>
            <person name="Braasch I."/>
            <person name="Desvignes T."/>
            <person name="Postlethwait J."/>
            <person name="Bobe J."/>
            <person name="Wedekind C."/>
            <person name="Guiguen Y."/>
        </authorList>
    </citation>
    <scope>NUCLEOTIDE SEQUENCE [LARGE SCALE GENOMIC DNA]</scope>
    <source>
        <strain evidence="9">Cs_M1</strain>
        <tissue evidence="9">Blood</tissue>
    </source>
</reference>
<dbReference type="Gene3D" id="3.40.850.10">
    <property type="entry name" value="Kinesin motor domain"/>
    <property type="match status" value="1"/>
</dbReference>
<protein>
    <recommendedName>
        <fullName evidence="8">Kinesin motor domain-containing protein</fullName>
    </recommendedName>
</protein>
<gene>
    <name evidence="9" type="ORF">J4Q44_G00224480</name>
</gene>
<evidence type="ECO:0000256" key="7">
    <source>
        <dbReference type="PROSITE-ProRule" id="PRU00283"/>
    </source>
</evidence>
<dbReference type="PANTHER" id="PTHR37739">
    <property type="entry name" value="KINESIN-LIKE PROTEIN KIN-12D"/>
    <property type="match status" value="1"/>
</dbReference>
<evidence type="ECO:0000256" key="6">
    <source>
        <dbReference type="ARBA" id="ARBA00034488"/>
    </source>
</evidence>
<dbReference type="GO" id="GO:0003777">
    <property type="term" value="F:microtubule motor activity"/>
    <property type="evidence" value="ECO:0007669"/>
    <property type="project" value="InterPro"/>
</dbReference>
<feature type="domain" description="Kinesin motor" evidence="8">
    <location>
        <begin position="1"/>
        <end position="86"/>
    </location>
</feature>
<keyword evidence="5" id="KW-0505">Motor protein</keyword>
<dbReference type="GO" id="GO:0005874">
    <property type="term" value="C:microtubule"/>
    <property type="evidence" value="ECO:0007669"/>
    <property type="project" value="UniProtKB-KW"/>
</dbReference>
<dbReference type="GO" id="GO:0005524">
    <property type="term" value="F:ATP binding"/>
    <property type="evidence" value="ECO:0007669"/>
    <property type="project" value="UniProtKB-KW"/>
</dbReference>
<dbReference type="InterPro" id="IPR001752">
    <property type="entry name" value="Kinesin_motor_dom"/>
</dbReference>
<dbReference type="InterPro" id="IPR044986">
    <property type="entry name" value="KIF15/KIN-12"/>
</dbReference>
<keyword evidence="3" id="KW-0067">ATP-binding</keyword>
<keyword evidence="10" id="KW-1185">Reference proteome</keyword>
<dbReference type="PROSITE" id="PS50067">
    <property type="entry name" value="KINESIN_MOTOR_2"/>
    <property type="match status" value="1"/>
</dbReference>
<evidence type="ECO:0000256" key="4">
    <source>
        <dbReference type="ARBA" id="ARBA00023054"/>
    </source>
</evidence>
<dbReference type="GO" id="GO:0008017">
    <property type="term" value="F:microtubule binding"/>
    <property type="evidence" value="ECO:0007669"/>
    <property type="project" value="InterPro"/>
</dbReference>
<dbReference type="SUPFAM" id="SSF52540">
    <property type="entry name" value="P-loop containing nucleoside triphosphate hydrolases"/>
    <property type="match status" value="1"/>
</dbReference>
<dbReference type="PANTHER" id="PTHR37739:SF8">
    <property type="entry name" value="KINESIN-LIKE PROTEIN KIN-12D"/>
    <property type="match status" value="1"/>
</dbReference>
<keyword evidence="2" id="KW-0547">Nucleotide-binding</keyword>
<dbReference type="EMBL" id="JAGTTL010000020">
    <property type="protein sequence ID" value="KAK6307300.1"/>
    <property type="molecule type" value="Genomic_DNA"/>
</dbReference>
<dbReference type="InterPro" id="IPR027417">
    <property type="entry name" value="P-loop_NTPase"/>
</dbReference>
<keyword evidence="4" id="KW-0175">Coiled coil</keyword>
<evidence type="ECO:0000256" key="5">
    <source>
        <dbReference type="ARBA" id="ARBA00023175"/>
    </source>
</evidence>
<dbReference type="AlphaFoldDB" id="A0AAN8LIK8"/>
<organism evidence="9 10">
    <name type="scientific">Coregonus suidteri</name>
    <dbReference type="NCBI Taxonomy" id="861788"/>
    <lineage>
        <taxon>Eukaryota</taxon>
        <taxon>Metazoa</taxon>
        <taxon>Chordata</taxon>
        <taxon>Craniata</taxon>
        <taxon>Vertebrata</taxon>
        <taxon>Euteleostomi</taxon>
        <taxon>Actinopterygii</taxon>
        <taxon>Neopterygii</taxon>
        <taxon>Teleostei</taxon>
        <taxon>Protacanthopterygii</taxon>
        <taxon>Salmoniformes</taxon>
        <taxon>Salmonidae</taxon>
        <taxon>Coregoninae</taxon>
        <taxon>Coregonus</taxon>
    </lineage>
</organism>